<organism evidence="4 5">
    <name type="scientific">Elysia chlorotica</name>
    <name type="common">Eastern emerald elysia</name>
    <name type="synonym">Sea slug</name>
    <dbReference type="NCBI Taxonomy" id="188477"/>
    <lineage>
        <taxon>Eukaryota</taxon>
        <taxon>Metazoa</taxon>
        <taxon>Spiralia</taxon>
        <taxon>Lophotrochozoa</taxon>
        <taxon>Mollusca</taxon>
        <taxon>Gastropoda</taxon>
        <taxon>Heterobranchia</taxon>
        <taxon>Euthyneura</taxon>
        <taxon>Panpulmonata</taxon>
        <taxon>Sacoglossa</taxon>
        <taxon>Placobranchoidea</taxon>
        <taxon>Plakobranchidae</taxon>
        <taxon>Elysia</taxon>
    </lineage>
</organism>
<dbReference type="AlphaFoldDB" id="A0A3S0ZM91"/>
<dbReference type="GO" id="GO:0005634">
    <property type="term" value="C:nucleus"/>
    <property type="evidence" value="ECO:0007669"/>
    <property type="project" value="TreeGrafter"/>
</dbReference>
<dbReference type="InterPro" id="IPR002818">
    <property type="entry name" value="DJ-1/PfpI"/>
</dbReference>
<dbReference type="GO" id="GO:0023051">
    <property type="term" value="P:regulation of signaling"/>
    <property type="evidence" value="ECO:0007669"/>
    <property type="project" value="UniProtKB-ARBA"/>
</dbReference>
<dbReference type="SUPFAM" id="SSF52317">
    <property type="entry name" value="Class I glutamine amidotransferase-like"/>
    <property type="match status" value="1"/>
</dbReference>
<dbReference type="STRING" id="188477.A0A3S0ZM91"/>
<dbReference type="Proteomes" id="UP000271974">
    <property type="component" value="Unassembled WGS sequence"/>
</dbReference>
<dbReference type="CDD" id="cd03135">
    <property type="entry name" value="GATase1_DJ-1"/>
    <property type="match status" value="1"/>
</dbReference>
<keyword evidence="5" id="KW-1185">Reference proteome</keyword>
<name>A0A3S0ZM91_ELYCH</name>
<dbReference type="EMBL" id="RQTK01000360">
    <property type="protein sequence ID" value="RUS81019.1"/>
    <property type="molecule type" value="Genomic_DNA"/>
</dbReference>
<evidence type="ECO:0000313" key="5">
    <source>
        <dbReference type="Proteomes" id="UP000271974"/>
    </source>
</evidence>
<dbReference type="OrthoDB" id="543156at2759"/>
<dbReference type="PANTHER" id="PTHR48094">
    <property type="entry name" value="PROTEIN/NUCLEIC ACID DEGLYCASE DJ-1-RELATED"/>
    <property type="match status" value="1"/>
</dbReference>
<dbReference type="InterPro" id="IPR050325">
    <property type="entry name" value="Prot/Nucl_acid_deglycase"/>
</dbReference>
<keyword evidence="2" id="KW-0963">Cytoplasm</keyword>
<dbReference type="PANTHER" id="PTHR48094:SF12">
    <property type="entry name" value="PARKINSON DISEASE PROTEIN 7 HOMOLOG"/>
    <property type="match status" value="1"/>
</dbReference>
<dbReference type="GO" id="GO:0006979">
    <property type="term" value="P:response to oxidative stress"/>
    <property type="evidence" value="ECO:0007669"/>
    <property type="project" value="TreeGrafter"/>
</dbReference>
<dbReference type="NCBIfam" id="TIGR01383">
    <property type="entry name" value="not_thiJ"/>
    <property type="match status" value="1"/>
</dbReference>
<dbReference type="Pfam" id="PF01965">
    <property type="entry name" value="DJ-1_PfpI"/>
    <property type="match status" value="1"/>
</dbReference>
<evidence type="ECO:0000256" key="1">
    <source>
        <dbReference type="ARBA" id="ARBA00004496"/>
    </source>
</evidence>
<comment type="caution">
    <text evidence="4">The sequence shown here is derived from an EMBL/GenBank/DDBJ whole genome shotgun (WGS) entry which is preliminary data.</text>
</comment>
<dbReference type="GO" id="GO:1903189">
    <property type="term" value="P:glyoxal metabolic process"/>
    <property type="evidence" value="ECO:0007669"/>
    <property type="project" value="TreeGrafter"/>
</dbReference>
<accession>A0A3S0ZM91</accession>
<feature type="domain" description="DJ-1/PfpI" evidence="3">
    <location>
        <begin position="52"/>
        <end position="216"/>
    </location>
</feature>
<dbReference type="GO" id="GO:0046295">
    <property type="term" value="P:glycolate biosynthetic process"/>
    <property type="evidence" value="ECO:0007669"/>
    <property type="project" value="TreeGrafter"/>
</dbReference>
<comment type="subcellular location">
    <subcellularLocation>
        <location evidence="1">Cytoplasm</location>
    </subcellularLocation>
</comment>
<protein>
    <recommendedName>
        <fullName evidence="3">DJ-1/PfpI domain-containing protein</fullName>
    </recommendedName>
</protein>
<dbReference type="InterPro" id="IPR006287">
    <property type="entry name" value="DJ-1"/>
</dbReference>
<proteinExistence type="predicted"/>
<sequence length="234" mass="24845">MLRPSHIALSPKVHFFLQRHLLSSPSNSKQPCLSILASNRLFSKSIKNNMPSALVFLAEGAEEMETVISVDVLRRGGIDVTLAGLNGTEPVLCSRNVKVVPDKSLAEALKAGPYDVLVCPGGLKGAQNLSASSEVGKALQDQEKAGRFVAAVCAAPTALLAHGVAKGKKLTSHPSVAEKLTGNYKYLDDRVVVDGKLITSRGPGTCFEFALAIVEQIQGKDKAKSLVDPMLVKM</sequence>
<dbReference type="GO" id="GO:0010646">
    <property type="term" value="P:regulation of cell communication"/>
    <property type="evidence" value="ECO:0007669"/>
    <property type="project" value="UniProtKB-ARBA"/>
</dbReference>
<dbReference type="Gene3D" id="3.40.50.880">
    <property type="match status" value="1"/>
</dbReference>
<dbReference type="GO" id="GO:0005739">
    <property type="term" value="C:mitochondrion"/>
    <property type="evidence" value="ECO:0007669"/>
    <property type="project" value="TreeGrafter"/>
</dbReference>
<evidence type="ECO:0000256" key="2">
    <source>
        <dbReference type="ARBA" id="ARBA00022490"/>
    </source>
</evidence>
<evidence type="ECO:0000259" key="3">
    <source>
        <dbReference type="Pfam" id="PF01965"/>
    </source>
</evidence>
<gene>
    <name evidence="4" type="ORF">EGW08_011224</name>
</gene>
<dbReference type="InterPro" id="IPR029062">
    <property type="entry name" value="Class_I_gatase-like"/>
</dbReference>
<dbReference type="FunFam" id="3.40.50.880:FF:000022">
    <property type="entry name" value="protein deglycase DJ-1"/>
    <property type="match status" value="1"/>
</dbReference>
<evidence type="ECO:0000313" key="4">
    <source>
        <dbReference type="EMBL" id="RUS81019.1"/>
    </source>
</evidence>
<reference evidence="4 5" key="1">
    <citation type="submission" date="2019-01" db="EMBL/GenBank/DDBJ databases">
        <title>A draft genome assembly of the solar-powered sea slug Elysia chlorotica.</title>
        <authorList>
            <person name="Cai H."/>
            <person name="Li Q."/>
            <person name="Fang X."/>
            <person name="Li J."/>
            <person name="Curtis N.E."/>
            <person name="Altenburger A."/>
            <person name="Shibata T."/>
            <person name="Feng M."/>
            <person name="Maeda T."/>
            <person name="Schwartz J.A."/>
            <person name="Shigenobu S."/>
            <person name="Lundholm N."/>
            <person name="Nishiyama T."/>
            <person name="Yang H."/>
            <person name="Hasebe M."/>
            <person name="Li S."/>
            <person name="Pierce S.K."/>
            <person name="Wang J."/>
        </authorList>
    </citation>
    <scope>NUCLEOTIDE SEQUENCE [LARGE SCALE GENOMIC DNA]</scope>
    <source>
        <strain evidence="4">EC2010</strain>
        <tissue evidence="4">Whole organism of an adult</tissue>
    </source>
</reference>